<sequence length="456" mass="49527">MRRFDLVVLGAGSGNMLIDDSWADREVAIIERSAFGGTCLNRGCIPSKMLAYTADVTETVEQAETFDVDARLEGMRWPDVRKRVFDRLDQTAAEGRQDRQDSDFVTVYTGVARFTGPRRLVIEGEDGENVEIEGDQVVVAAGGRPTVPPPVRDSGLPYHTSDTIMRIDAPPRRLAVLGGGYIAAEQAHIFHEAGSEISIIDPHDRLLHGHDEAVAARYTDIARDLYDLHLERRLERLEGEPGALRVVLDDGSVVEADVLLVAAGRTPNGDELDLTAAGIDTHDDGRIAVDEFQRTSASGVFALGDVSSPLQLKHVANREAEVTAHNITHPDDLRAMDHDLVPSAVFTDPQIGAVGRTEQQCRDDGLDYVSAQVAMGDVAFGWAMEDTTGFCKILAERGTGRILGAHIIGSQAPAMIHLLGVAMTFDIDATALSSRPYWIHPALTEVIDNALRDLAI</sequence>
<dbReference type="PRINTS" id="PR00368">
    <property type="entry name" value="FADPNR"/>
</dbReference>
<evidence type="ECO:0000256" key="9">
    <source>
        <dbReference type="RuleBase" id="RU003691"/>
    </source>
</evidence>
<comment type="caution">
    <text evidence="12">The sequence shown here is derived from an EMBL/GenBank/DDBJ whole genome shotgun (WGS) entry which is preliminary data.</text>
</comment>
<evidence type="ECO:0000256" key="4">
    <source>
        <dbReference type="ARBA" id="ARBA00022827"/>
    </source>
</evidence>
<keyword evidence="7" id="KW-1015">Disulfide bond</keyword>
<dbReference type="PRINTS" id="PR00411">
    <property type="entry name" value="PNDRDTASEI"/>
</dbReference>
<feature type="domain" description="Pyridine nucleotide-disulphide oxidoreductase dimerisation" evidence="10">
    <location>
        <begin position="341"/>
        <end position="450"/>
    </location>
</feature>
<evidence type="ECO:0000313" key="13">
    <source>
        <dbReference type="Proteomes" id="UP001595947"/>
    </source>
</evidence>
<dbReference type="PIRSF" id="PIRSF000350">
    <property type="entry name" value="Mercury_reductase_MerA"/>
    <property type="match status" value="1"/>
</dbReference>
<dbReference type="Pfam" id="PF07992">
    <property type="entry name" value="Pyr_redox_2"/>
    <property type="match status" value="1"/>
</dbReference>
<dbReference type="PROSITE" id="PS00076">
    <property type="entry name" value="PYRIDINE_REDOX_1"/>
    <property type="match status" value="1"/>
</dbReference>
<comment type="cofactor">
    <cofactor evidence="1">
        <name>FAD</name>
        <dbReference type="ChEBI" id="CHEBI:57692"/>
    </cofactor>
</comment>
<gene>
    <name evidence="12" type="ORF">ACFPBZ_14080</name>
</gene>
<dbReference type="EC" id="1.8.1.15" evidence="12"/>
<dbReference type="SUPFAM" id="SSF55424">
    <property type="entry name" value="FAD/NAD-linked reductases, dimerisation (C-terminal) domain"/>
    <property type="match status" value="1"/>
</dbReference>
<dbReference type="PANTHER" id="PTHR43014">
    <property type="entry name" value="MERCURIC REDUCTASE"/>
    <property type="match status" value="1"/>
</dbReference>
<keyword evidence="6 9" id="KW-0560">Oxidoreductase</keyword>
<evidence type="ECO:0000256" key="7">
    <source>
        <dbReference type="ARBA" id="ARBA00023157"/>
    </source>
</evidence>
<name>A0ABV9YPQ8_9PSEU</name>
<dbReference type="InterPro" id="IPR012999">
    <property type="entry name" value="Pyr_OxRdtase_I_AS"/>
</dbReference>
<keyword evidence="3 9" id="KW-0285">Flavoprotein</keyword>
<organism evidence="12 13">
    <name type="scientific">Actinomycetospora atypica</name>
    <dbReference type="NCBI Taxonomy" id="1290095"/>
    <lineage>
        <taxon>Bacteria</taxon>
        <taxon>Bacillati</taxon>
        <taxon>Actinomycetota</taxon>
        <taxon>Actinomycetes</taxon>
        <taxon>Pseudonocardiales</taxon>
        <taxon>Pseudonocardiaceae</taxon>
        <taxon>Actinomycetospora</taxon>
    </lineage>
</organism>
<evidence type="ECO:0000256" key="3">
    <source>
        <dbReference type="ARBA" id="ARBA00022630"/>
    </source>
</evidence>
<dbReference type="PANTHER" id="PTHR43014:SF4">
    <property type="entry name" value="PYRIDINE NUCLEOTIDE-DISULFIDE OXIDOREDUCTASE RCLA-RELATED"/>
    <property type="match status" value="1"/>
</dbReference>
<evidence type="ECO:0000256" key="5">
    <source>
        <dbReference type="ARBA" id="ARBA00022857"/>
    </source>
</evidence>
<evidence type="ECO:0000256" key="6">
    <source>
        <dbReference type="ARBA" id="ARBA00023002"/>
    </source>
</evidence>
<evidence type="ECO:0000256" key="8">
    <source>
        <dbReference type="ARBA" id="ARBA00023284"/>
    </source>
</evidence>
<keyword evidence="5" id="KW-0521">NADP</keyword>
<dbReference type="RefSeq" id="WP_378036693.1">
    <property type="nucleotide sequence ID" value="NZ_JBHSIV010000013.1"/>
</dbReference>
<evidence type="ECO:0000259" key="11">
    <source>
        <dbReference type="Pfam" id="PF07992"/>
    </source>
</evidence>
<dbReference type="SUPFAM" id="SSF51905">
    <property type="entry name" value="FAD/NAD(P)-binding domain"/>
    <property type="match status" value="1"/>
</dbReference>
<keyword evidence="4 9" id="KW-0274">FAD</keyword>
<keyword evidence="13" id="KW-1185">Reference proteome</keyword>
<evidence type="ECO:0000313" key="12">
    <source>
        <dbReference type="EMBL" id="MFC5063344.1"/>
    </source>
</evidence>
<dbReference type="EMBL" id="JBHSIV010000013">
    <property type="protein sequence ID" value="MFC5063344.1"/>
    <property type="molecule type" value="Genomic_DNA"/>
</dbReference>
<dbReference type="Gene3D" id="3.30.390.30">
    <property type="match status" value="1"/>
</dbReference>
<evidence type="ECO:0000259" key="10">
    <source>
        <dbReference type="Pfam" id="PF02852"/>
    </source>
</evidence>
<reference evidence="13" key="1">
    <citation type="journal article" date="2019" name="Int. J. Syst. Evol. Microbiol.">
        <title>The Global Catalogue of Microorganisms (GCM) 10K type strain sequencing project: providing services to taxonomists for standard genome sequencing and annotation.</title>
        <authorList>
            <consortium name="The Broad Institute Genomics Platform"/>
            <consortium name="The Broad Institute Genome Sequencing Center for Infectious Disease"/>
            <person name="Wu L."/>
            <person name="Ma J."/>
        </authorList>
    </citation>
    <scope>NUCLEOTIDE SEQUENCE [LARGE SCALE GENOMIC DNA]</scope>
    <source>
        <strain evidence="13">CGMCC 4.7093</strain>
    </source>
</reference>
<dbReference type="NCBIfam" id="NF005884">
    <property type="entry name" value="PRK07846.1"/>
    <property type="match status" value="1"/>
</dbReference>
<dbReference type="Gene3D" id="3.50.50.60">
    <property type="entry name" value="FAD/NAD(P)-binding domain"/>
    <property type="match status" value="2"/>
</dbReference>
<evidence type="ECO:0000256" key="2">
    <source>
        <dbReference type="ARBA" id="ARBA00007532"/>
    </source>
</evidence>
<dbReference type="GO" id="GO:0050627">
    <property type="term" value="F:mycothione reductase [NAD(P)H] activity"/>
    <property type="evidence" value="ECO:0007669"/>
    <property type="project" value="UniProtKB-EC"/>
</dbReference>
<evidence type="ECO:0000256" key="1">
    <source>
        <dbReference type="ARBA" id="ARBA00001974"/>
    </source>
</evidence>
<protein>
    <submittedName>
        <fullName evidence="12">Mycothione reductase</fullName>
        <ecNumber evidence="12">1.8.1.15</ecNumber>
    </submittedName>
</protein>
<proteinExistence type="inferred from homology"/>
<accession>A0ABV9YPQ8</accession>
<dbReference type="Pfam" id="PF02852">
    <property type="entry name" value="Pyr_redox_dim"/>
    <property type="match status" value="1"/>
</dbReference>
<dbReference type="InterPro" id="IPR004099">
    <property type="entry name" value="Pyr_nucl-diS_OxRdtase_dimer"/>
</dbReference>
<dbReference type="InterPro" id="IPR001100">
    <property type="entry name" value="Pyr_nuc-diS_OxRdtase"/>
</dbReference>
<dbReference type="InterPro" id="IPR023753">
    <property type="entry name" value="FAD/NAD-binding_dom"/>
</dbReference>
<dbReference type="Proteomes" id="UP001595947">
    <property type="component" value="Unassembled WGS sequence"/>
</dbReference>
<keyword evidence="8 9" id="KW-0676">Redox-active center</keyword>
<dbReference type="InterPro" id="IPR016156">
    <property type="entry name" value="FAD/NAD-linked_Rdtase_dimer_sf"/>
</dbReference>
<comment type="similarity">
    <text evidence="2 9">Belongs to the class-I pyridine nucleotide-disulfide oxidoreductase family.</text>
</comment>
<feature type="domain" description="FAD/NAD(P)-binding" evidence="11">
    <location>
        <begin position="4"/>
        <end position="320"/>
    </location>
</feature>
<dbReference type="InterPro" id="IPR036188">
    <property type="entry name" value="FAD/NAD-bd_sf"/>
</dbReference>